<accession>A0A142KA07</accession>
<keyword evidence="3" id="KW-1185">Reference proteome</keyword>
<organism evidence="2 3">
    <name type="scientific">Gordonia phage Schnabeltier</name>
    <dbReference type="NCBI Taxonomy" id="1821561"/>
    <lineage>
        <taxon>Viruses</taxon>
        <taxon>Duplodnaviria</taxon>
        <taxon>Heunggongvirae</taxon>
        <taxon>Uroviricota</taxon>
        <taxon>Caudoviricetes</taxon>
        <taxon>Schnabeltiervirus</taxon>
        <taxon>Schnabeltiervirus schnabeltier</taxon>
    </lineage>
</organism>
<dbReference type="GeneID" id="29124549"/>
<name>A0A142KA07_9CAUD</name>
<dbReference type="Proteomes" id="UP000204094">
    <property type="component" value="Segment"/>
</dbReference>
<gene>
    <name evidence="2" type="primary">19</name>
    <name evidence="2" type="ORF">SEA_SCHNABELTIER_19</name>
</gene>
<feature type="domain" description="Gp28/Gp37-like" evidence="1">
    <location>
        <begin position="40"/>
        <end position="547"/>
    </location>
</feature>
<dbReference type="EMBL" id="KU963252">
    <property type="protein sequence ID" value="AMS02940.1"/>
    <property type="molecule type" value="Genomic_DNA"/>
</dbReference>
<proteinExistence type="predicted"/>
<evidence type="ECO:0000259" key="1">
    <source>
        <dbReference type="Pfam" id="PF14594"/>
    </source>
</evidence>
<dbReference type="InterPro" id="IPR029432">
    <property type="entry name" value="Gp28/Gp37-like_dom"/>
</dbReference>
<evidence type="ECO:0000313" key="3">
    <source>
        <dbReference type="Proteomes" id="UP000204094"/>
    </source>
</evidence>
<sequence length="576" mass="64057">MTTAVDFEASLEEQCEQIWAATLEQERKLQDLRDAPPVTFVFDGHQNLQHILLDVRKLHCEDLENDTGVIELEIEFSHPVAQWLHDRKGAMARGEGELFHIDVEKNGVRLTGRYESKTVRRDKSGRRILVITCLTDYENLKWIDCWCNPFLPFIFQFPRLFLLAGPAIWVLKTALFLNLWRIFSSVWQIPDDPLNPLQWLTGSLNFSDWDIVVKPTTFLEDMAAGTSHCVFFSRFGKWHDRSKMILADAELSVVTRRLREGDPEPWEGAFLMGVRPGQLVVDIVDKSNHLEGRANGGTWFDGMTRGFREFTTDFAENLETELLGEPSWPSEFLEEWLGTPKGFPVAHFPADAPGAAETEFTETPAKGSIINTGGESAPGIDEGISAGIQLAGDAPSAAGLVIAVGGGASISIPPLGGAIDAILKPFYQGTVLAWISVKLLNRIQQSGSSRYLEYFIDAPGKAYTLSSLMVIRTAVYATERKKKKKATASSSTGYVIGWPGAGHFYKGDQGSFEIAGDETGEIHVERVMKTSLDWERDHFAKWEAEFGLAHEDEDPIVTLTSSLAEMADIAQTLGVW</sequence>
<reference evidence="2" key="1">
    <citation type="submission" date="2018-02" db="EMBL/GenBank/DDBJ databases">
        <authorList>
            <person name="Arnold Z.M."/>
            <person name="Basina A."/>
            <person name="Iyer A.M."/>
            <person name="Stoner T.H."/>
            <person name="Kasturiarachi N.S."/>
            <person name="Pressimone C.A."/>
            <person name="Schiebel J.G."/>
            <person name="Furbee E.C."/>
            <person name="Grubb S.R."/>
            <person name="Warner M.H."/>
            <person name="Montgomery M.T."/>
            <person name="Garlena R.A."/>
            <person name="Russell D.A."/>
            <person name="Pope W.H."/>
            <person name="Jacobs-Sera D."/>
            <person name="Hendrix R.W."/>
            <person name="Hatfull G.F."/>
        </authorList>
    </citation>
    <scope>NUCLEOTIDE SEQUENCE</scope>
</reference>
<evidence type="ECO:0000313" key="2">
    <source>
        <dbReference type="EMBL" id="AMS02940.1"/>
    </source>
</evidence>
<dbReference type="KEGG" id="vg:29124549"/>
<protein>
    <submittedName>
        <fullName evidence="2">Minor tail protein</fullName>
    </submittedName>
</protein>
<dbReference type="OrthoDB" id="1419at10239"/>
<dbReference type="RefSeq" id="YP_009303402.1">
    <property type="nucleotide sequence ID" value="NC_031255.2"/>
</dbReference>
<dbReference type="Pfam" id="PF14594">
    <property type="entry name" value="Sipho_Gp37"/>
    <property type="match status" value="1"/>
</dbReference>